<dbReference type="InterPro" id="IPR025246">
    <property type="entry name" value="IS30-like_HTH"/>
</dbReference>
<sequence length="162" mass="18633">MKFNNTKIGKKFILKNVDSSIMTEASVDELKRLYNQGKSMKSIARELGISYTKVRNILLNAGVNIRKKRINEQEVVELAKQGHSARYISKMLKISESSALRILKKHNVGRKIKKLSDEDINKIKEMYLKGESIYRIAKTLGKSTNLVVYHLKRLGVYKRGYT</sequence>
<dbReference type="NCBIfam" id="NF040595">
    <property type="entry name" value="HTH_Cbp1"/>
    <property type="match status" value="1"/>
</dbReference>
<dbReference type="RefSeq" id="WP_011277363.1">
    <property type="nucleotide sequence ID" value="NZ_BHWZ01000001.1"/>
</dbReference>
<dbReference type="Proteomes" id="UP000060043">
    <property type="component" value="Chromosome"/>
</dbReference>
<dbReference type="OMA" id="YGKQGYS"/>
<dbReference type="SUPFAM" id="SSF46689">
    <property type="entry name" value="Homeodomain-like"/>
    <property type="match status" value="1"/>
</dbReference>
<dbReference type="SMR" id="A0A0U3HAC8"/>
<dbReference type="PaxDb" id="1435377-SUSAZ_02290"/>
<dbReference type="Gene3D" id="1.10.10.60">
    <property type="entry name" value="Homeodomain-like"/>
    <property type="match status" value="3"/>
</dbReference>
<dbReference type="Pfam" id="PF13936">
    <property type="entry name" value="HTH_38"/>
    <property type="match status" value="1"/>
</dbReference>
<dbReference type="GeneID" id="14550976"/>
<reference evidence="5 6" key="1">
    <citation type="submission" date="2015-12" db="EMBL/GenBank/DDBJ databases">
        <title>A stable core within a dynamic pangenome in Sulfolobus acidocaldarius.</title>
        <authorList>
            <person name="Anderson R."/>
            <person name="Kouris A."/>
            <person name="Seward C."/>
            <person name="Campbell K."/>
            <person name="Whitaker R."/>
        </authorList>
    </citation>
    <scope>NUCLEOTIDE SEQUENCE [LARGE SCALE GENOMIC DNA]</scope>
    <source>
        <strain evidence="3 6">GG12-C01-09</strain>
        <strain evidence="4 5">NG05B_CO5_07</strain>
    </source>
</reference>
<dbReference type="EMBL" id="CP013694">
    <property type="protein sequence ID" value="ALU29192.1"/>
    <property type="molecule type" value="Genomic_DNA"/>
</dbReference>
<evidence type="ECO:0000259" key="2">
    <source>
        <dbReference type="Pfam" id="PF19575"/>
    </source>
</evidence>
<evidence type="ECO:0000313" key="4">
    <source>
        <dbReference type="EMBL" id="ALU31919.1"/>
    </source>
</evidence>
<dbReference type="InterPro" id="IPR009057">
    <property type="entry name" value="Homeodomain-like_sf"/>
</dbReference>
<protein>
    <submittedName>
        <fullName evidence="4">CRISPR-associated protein</fullName>
    </submittedName>
</protein>
<feature type="domain" description="Transposase IS30-like HTH" evidence="1">
    <location>
        <begin position="111"/>
        <end position="153"/>
    </location>
</feature>
<accession>A0A0U3HAC8</accession>
<evidence type="ECO:0000259" key="1">
    <source>
        <dbReference type="Pfam" id="PF13936"/>
    </source>
</evidence>
<evidence type="ECO:0000313" key="3">
    <source>
        <dbReference type="EMBL" id="ALU29192.1"/>
    </source>
</evidence>
<dbReference type="Pfam" id="PF19575">
    <property type="entry name" value="HTH_58"/>
    <property type="match status" value="1"/>
</dbReference>
<feature type="domain" description="Helix-turn-helix" evidence="2">
    <location>
        <begin position="28"/>
        <end position="68"/>
    </location>
</feature>
<evidence type="ECO:0000313" key="6">
    <source>
        <dbReference type="Proteomes" id="UP000065473"/>
    </source>
</evidence>
<dbReference type="Proteomes" id="UP000065473">
    <property type="component" value="Chromosome"/>
</dbReference>
<dbReference type="OrthoDB" id="33818at2157"/>
<organism evidence="4 5">
    <name type="scientific">Sulfolobus acidocaldarius</name>
    <dbReference type="NCBI Taxonomy" id="2285"/>
    <lineage>
        <taxon>Archaea</taxon>
        <taxon>Thermoproteota</taxon>
        <taxon>Thermoprotei</taxon>
        <taxon>Sulfolobales</taxon>
        <taxon>Sulfolobaceae</taxon>
        <taxon>Sulfolobus</taxon>
    </lineage>
</organism>
<dbReference type="STRING" id="1435377.SUSAZ_02290"/>
<gene>
    <name evidence="3" type="ORF">ATY89_04065</name>
    <name evidence="4" type="ORF">ATZ20_07090</name>
</gene>
<dbReference type="EMBL" id="CP013695">
    <property type="protein sequence ID" value="ALU31919.1"/>
    <property type="molecule type" value="Genomic_DNA"/>
</dbReference>
<name>A0A0U3HAC8_9CREN</name>
<proteinExistence type="predicted"/>
<dbReference type="AlphaFoldDB" id="A0A0U3HAC8"/>
<dbReference type="InterPro" id="IPR045745">
    <property type="entry name" value="HTH_58_Actinobacteria-type"/>
</dbReference>
<evidence type="ECO:0000313" key="5">
    <source>
        <dbReference type="Proteomes" id="UP000060043"/>
    </source>
</evidence>